<accession>A0A919V4U6</accession>
<evidence type="ECO:0000256" key="11">
    <source>
        <dbReference type="ARBA" id="ARBA00031350"/>
    </source>
</evidence>
<sequence length="373" mass="41240">MTGLWGVEGVGAEWEEIFARVPRAEFLPDLMWPFDERSGGYSVVNRAEDPVEWERQAGRNAAMVTQWDDGRHEGREPGEVPTSSGSKPSLVVRMLQELDVRPGHRVLDVGVGTGWTTALLSARVGAANVVGVEIDPEVAEAARGRLRRAGFGTPVVTGDGGWAAGAPYDRVQVTFAVRRVPGAWVEQTRVGGVLLVPWDTGFTDVQALVRLTVEEDGLARGAFVGTVGFMMSRPQRGGVPVHREYFPSDVEWPDDTVESVTEVRHDELLDDPYGTAAFVVGLRVPEVVHSATAEGEGMRVVYFYSLRCRSWAVVFFQEEGRQRVLQGGKRRVWDEVEGAFRWWMERGRPEVGRFGLTVRVDGGREVWFRGCGG</sequence>
<dbReference type="GO" id="GO:0005737">
    <property type="term" value="C:cytoplasm"/>
    <property type="evidence" value="ECO:0007669"/>
    <property type="project" value="UniProtKB-SubCell"/>
</dbReference>
<dbReference type="InterPro" id="IPR029063">
    <property type="entry name" value="SAM-dependent_MTases_sf"/>
</dbReference>
<evidence type="ECO:0000256" key="2">
    <source>
        <dbReference type="ARBA" id="ARBA00005369"/>
    </source>
</evidence>
<dbReference type="PANTHER" id="PTHR11579">
    <property type="entry name" value="PROTEIN-L-ISOASPARTATE O-METHYLTRANSFERASE"/>
    <property type="match status" value="1"/>
</dbReference>
<dbReference type="GO" id="GO:0004719">
    <property type="term" value="F:protein-L-isoaspartate (D-aspartate) O-methyltransferase activity"/>
    <property type="evidence" value="ECO:0007669"/>
    <property type="project" value="UniProtKB-EC"/>
</dbReference>
<organism evidence="13 14">
    <name type="scientific">Sinosporangium siamense</name>
    <dbReference type="NCBI Taxonomy" id="1367973"/>
    <lineage>
        <taxon>Bacteria</taxon>
        <taxon>Bacillati</taxon>
        <taxon>Actinomycetota</taxon>
        <taxon>Actinomycetes</taxon>
        <taxon>Streptosporangiales</taxon>
        <taxon>Streptosporangiaceae</taxon>
        <taxon>Sinosporangium</taxon>
    </lineage>
</organism>
<comment type="caution">
    <text evidence="13">The sequence shown here is derived from an EMBL/GenBank/DDBJ whole genome shotgun (WGS) entry which is preliminary data.</text>
</comment>
<dbReference type="PANTHER" id="PTHR11579:SF0">
    <property type="entry name" value="PROTEIN-L-ISOASPARTATE(D-ASPARTATE) O-METHYLTRANSFERASE"/>
    <property type="match status" value="1"/>
</dbReference>
<keyword evidence="8" id="KW-0949">S-adenosyl-L-methionine</keyword>
<proteinExistence type="inferred from homology"/>
<evidence type="ECO:0000256" key="8">
    <source>
        <dbReference type="ARBA" id="ARBA00022691"/>
    </source>
</evidence>
<dbReference type="SUPFAM" id="SSF53335">
    <property type="entry name" value="S-adenosyl-L-methionine-dependent methyltransferases"/>
    <property type="match status" value="1"/>
</dbReference>
<dbReference type="EC" id="2.1.1.77" evidence="3"/>
<dbReference type="Proteomes" id="UP000606172">
    <property type="component" value="Unassembled WGS sequence"/>
</dbReference>
<dbReference type="InterPro" id="IPR000682">
    <property type="entry name" value="PCMT"/>
</dbReference>
<comment type="subcellular location">
    <subcellularLocation>
        <location evidence="1">Cytoplasm</location>
    </subcellularLocation>
</comment>
<comment type="similarity">
    <text evidence="2">Belongs to the methyltransferase superfamily. L-isoaspartyl/D-aspartyl protein methyltransferase family.</text>
</comment>
<keyword evidence="6" id="KW-0489">Methyltransferase</keyword>
<keyword evidence="14" id="KW-1185">Reference proteome</keyword>
<gene>
    <name evidence="13" type="ORF">Ssi02_03520</name>
</gene>
<dbReference type="AlphaFoldDB" id="A0A919V4U6"/>
<feature type="compositionally biased region" description="Basic and acidic residues" evidence="12">
    <location>
        <begin position="68"/>
        <end position="78"/>
    </location>
</feature>
<dbReference type="Gene3D" id="3.40.50.150">
    <property type="entry name" value="Vaccinia Virus protein VP39"/>
    <property type="match status" value="1"/>
</dbReference>
<evidence type="ECO:0000313" key="14">
    <source>
        <dbReference type="Proteomes" id="UP000606172"/>
    </source>
</evidence>
<name>A0A919V4U6_9ACTN</name>
<dbReference type="Pfam" id="PF01135">
    <property type="entry name" value="PCMT"/>
    <property type="match status" value="1"/>
</dbReference>
<feature type="region of interest" description="Disordered" evidence="12">
    <location>
        <begin position="58"/>
        <end position="87"/>
    </location>
</feature>
<evidence type="ECO:0000256" key="6">
    <source>
        <dbReference type="ARBA" id="ARBA00022603"/>
    </source>
</evidence>
<reference evidence="13" key="1">
    <citation type="submission" date="2021-01" db="EMBL/GenBank/DDBJ databases">
        <title>Whole genome shotgun sequence of Sinosporangium siamense NBRC 109515.</title>
        <authorList>
            <person name="Komaki H."/>
            <person name="Tamura T."/>
        </authorList>
    </citation>
    <scope>NUCLEOTIDE SEQUENCE</scope>
    <source>
        <strain evidence="13">NBRC 109515</strain>
    </source>
</reference>
<keyword evidence="7" id="KW-0808">Transferase</keyword>
<evidence type="ECO:0000256" key="10">
    <source>
        <dbReference type="ARBA" id="ARBA00031323"/>
    </source>
</evidence>
<evidence type="ECO:0000256" key="5">
    <source>
        <dbReference type="ARBA" id="ARBA00022490"/>
    </source>
</evidence>
<evidence type="ECO:0000256" key="3">
    <source>
        <dbReference type="ARBA" id="ARBA00011890"/>
    </source>
</evidence>
<dbReference type="GO" id="GO:0032259">
    <property type="term" value="P:methylation"/>
    <property type="evidence" value="ECO:0007669"/>
    <property type="project" value="UniProtKB-KW"/>
</dbReference>
<dbReference type="EMBL" id="BOOW01000004">
    <property type="protein sequence ID" value="GII90121.1"/>
    <property type="molecule type" value="Genomic_DNA"/>
</dbReference>
<evidence type="ECO:0000313" key="13">
    <source>
        <dbReference type="EMBL" id="GII90121.1"/>
    </source>
</evidence>
<dbReference type="CDD" id="cd02440">
    <property type="entry name" value="AdoMet_MTases"/>
    <property type="match status" value="1"/>
</dbReference>
<evidence type="ECO:0000256" key="4">
    <source>
        <dbReference type="ARBA" id="ARBA00013346"/>
    </source>
</evidence>
<evidence type="ECO:0000256" key="7">
    <source>
        <dbReference type="ARBA" id="ARBA00022679"/>
    </source>
</evidence>
<evidence type="ECO:0000256" key="12">
    <source>
        <dbReference type="SAM" id="MobiDB-lite"/>
    </source>
</evidence>
<protein>
    <recommendedName>
        <fullName evidence="4">Protein-L-isoaspartate O-methyltransferase</fullName>
        <ecNumber evidence="3">2.1.1.77</ecNumber>
    </recommendedName>
    <alternativeName>
        <fullName evidence="11">L-isoaspartyl protein carboxyl methyltransferase</fullName>
    </alternativeName>
    <alternativeName>
        <fullName evidence="9">Protein L-isoaspartyl methyltransferase</fullName>
    </alternativeName>
    <alternativeName>
        <fullName evidence="10">Protein-beta-aspartate methyltransferase</fullName>
    </alternativeName>
</protein>
<keyword evidence="5" id="KW-0963">Cytoplasm</keyword>
<evidence type="ECO:0000256" key="9">
    <source>
        <dbReference type="ARBA" id="ARBA00030757"/>
    </source>
</evidence>
<evidence type="ECO:0000256" key="1">
    <source>
        <dbReference type="ARBA" id="ARBA00004496"/>
    </source>
</evidence>